<dbReference type="InterPro" id="IPR037874">
    <property type="entry name" value="Cdc42"/>
</dbReference>
<dbReference type="FunFam" id="3.40.50.300:FF:000118">
    <property type="entry name" value="Rho-related GTP-binding protein RhoG"/>
    <property type="match status" value="2"/>
</dbReference>
<evidence type="ECO:0000256" key="6">
    <source>
        <dbReference type="ARBA" id="ARBA00022481"/>
    </source>
</evidence>
<dbReference type="SMART" id="SM00173">
    <property type="entry name" value="RAS"/>
    <property type="match status" value="1"/>
</dbReference>
<dbReference type="PROSITE" id="PS51419">
    <property type="entry name" value="RAB"/>
    <property type="match status" value="2"/>
</dbReference>
<evidence type="ECO:0000256" key="2">
    <source>
        <dbReference type="ARBA" id="ARBA00004342"/>
    </source>
</evidence>
<dbReference type="InterPro" id="IPR003578">
    <property type="entry name" value="Small_GTPase_Rho"/>
</dbReference>
<dbReference type="GO" id="GO:0051130">
    <property type="term" value="P:positive regulation of cellular component organization"/>
    <property type="evidence" value="ECO:0007669"/>
    <property type="project" value="UniProtKB-ARBA"/>
</dbReference>
<accession>A0A8S4ATV1</accession>
<dbReference type="CDD" id="cd01874">
    <property type="entry name" value="Cdc42"/>
    <property type="match status" value="1"/>
</dbReference>
<gene>
    <name evidence="16" type="ORF">MMEN_LOCUS6122</name>
</gene>
<dbReference type="SMART" id="SM00174">
    <property type="entry name" value="RHO"/>
    <property type="match status" value="3"/>
</dbReference>
<dbReference type="GO" id="GO:0009653">
    <property type="term" value="P:anatomical structure morphogenesis"/>
    <property type="evidence" value="ECO:0007669"/>
    <property type="project" value="UniProtKB-ARBA"/>
</dbReference>
<keyword evidence="8" id="KW-0342">GTP-binding</keyword>
<evidence type="ECO:0000256" key="3">
    <source>
        <dbReference type="ARBA" id="ARBA00008112"/>
    </source>
</evidence>
<dbReference type="FunFam" id="3.40.50.300:FF:000167">
    <property type="entry name" value="Cell division control protein 42 homolog"/>
    <property type="match status" value="1"/>
</dbReference>
<dbReference type="Pfam" id="PF00071">
    <property type="entry name" value="Ras"/>
    <property type="match status" value="3"/>
</dbReference>
<dbReference type="GO" id="GO:0005525">
    <property type="term" value="F:GTP binding"/>
    <property type="evidence" value="ECO:0007669"/>
    <property type="project" value="UniProtKB-KW"/>
</dbReference>
<comment type="caution">
    <text evidence="16">The sequence shown here is derived from an EMBL/GenBank/DDBJ whole genome shotgun (WGS) entry which is preliminary data.</text>
</comment>
<organism evidence="16 17">
    <name type="scientific">Menidia menidia</name>
    <name type="common">Atlantic silverside</name>
    <dbReference type="NCBI Taxonomy" id="238744"/>
    <lineage>
        <taxon>Eukaryota</taxon>
        <taxon>Metazoa</taxon>
        <taxon>Chordata</taxon>
        <taxon>Craniata</taxon>
        <taxon>Vertebrata</taxon>
        <taxon>Euteleostomi</taxon>
        <taxon>Actinopterygii</taxon>
        <taxon>Neopterygii</taxon>
        <taxon>Teleostei</taxon>
        <taxon>Neoteleostei</taxon>
        <taxon>Acanthomorphata</taxon>
        <taxon>Ovalentaria</taxon>
        <taxon>Atherinomorphae</taxon>
        <taxon>Atheriniformes</taxon>
        <taxon>Atherinopsidae</taxon>
        <taxon>Menidiinae</taxon>
        <taxon>Menidia</taxon>
    </lineage>
</organism>
<evidence type="ECO:0000256" key="14">
    <source>
        <dbReference type="ARBA" id="ARBA00065562"/>
    </source>
</evidence>
<dbReference type="GO" id="GO:0005886">
    <property type="term" value="C:plasma membrane"/>
    <property type="evidence" value="ECO:0007669"/>
    <property type="project" value="UniProtKB-SubCell"/>
</dbReference>
<dbReference type="InterPro" id="IPR027417">
    <property type="entry name" value="P-loop_NTPase"/>
</dbReference>
<name>A0A8S4ATV1_9TELE</name>
<dbReference type="GO" id="GO:0007264">
    <property type="term" value="P:small GTPase-mediated signal transduction"/>
    <property type="evidence" value="ECO:0007669"/>
    <property type="project" value="InterPro"/>
</dbReference>
<dbReference type="PANTHER" id="PTHR24072">
    <property type="entry name" value="RHO FAMILY GTPASE"/>
    <property type="match status" value="1"/>
</dbReference>
<evidence type="ECO:0000256" key="4">
    <source>
        <dbReference type="ARBA" id="ARBA00016061"/>
    </source>
</evidence>
<dbReference type="SMART" id="SM00176">
    <property type="entry name" value="RAN"/>
    <property type="match status" value="1"/>
</dbReference>
<dbReference type="Gene3D" id="3.40.50.300">
    <property type="entry name" value="P-loop containing nucleotide triphosphate hydrolases"/>
    <property type="match status" value="3"/>
</dbReference>
<dbReference type="InterPro" id="IPR001806">
    <property type="entry name" value="Small_GTPase"/>
</dbReference>
<dbReference type="SMART" id="SM00175">
    <property type="entry name" value="RAB"/>
    <property type="match status" value="1"/>
</dbReference>
<evidence type="ECO:0000256" key="10">
    <source>
        <dbReference type="ARBA" id="ARBA00023288"/>
    </source>
</evidence>
<keyword evidence="5" id="KW-1003">Cell membrane</keyword>
<keyword evidence="17" id="KW-1185">Reference proteome</keyword>
<keyword evidence="11" id="KW-0636">Prenylation</keyword>
<evidence type="ECO:0000256" key="8">
    <source>
        <dbReference type="ARBA" id="ARBA00023134"/>
    </source>
</evidence>
<dbReference type="OrthoDB" id="8830751at2759"/>
<evidence type="ECO:0000256" key="12">
    <source>
        <dbReference type="ARBA" id="ARBA00047660"/>
    </source>
</evidence>
<protein>
    <recommendedName>
        <fullName evidence="4">Cell division control protein 42 homolog</fullName>
    </recommendedName>
    <alternativeName>
        <fullName evidence="15">Rho-related GTP-binding protein RhoG</fullName>
    </alternativeName>
</protein>
<feature type="non-terminal residue" evidence="16">
    <location>
        <position position="643"/>
    </location>
</feature>
<evidence type="ECO:0000256" key="9">
    <source>
        <dbReference type="ARBA" id="ARBA00023136"/>
    </source>
</evidence>
<dbReference type="GO" id="GO:0030496">
    <property type="term" value="C:midbody"/>
    <property type="evidence" value="ECO:0007669"/>
    <property type="project" value="UniProtKB-SubCell"/>
</dbReference>
<dbReference type="PROSITE" id="PS51420">
    <property type="entry name" value="RHO"/>
    <property type="match status" value="3"/>
</dbReference>
<dbReference type="AlphaFoldDB" id="A0A8S4ATV1"/>
<evidence type="ECO:0000313" key="16">
    <source>
        <dbReference type="EMBL" id="CAG5888440.1"/>
    </source>
</evidence>
<comment type="similarity">
    <text evidence="3">Belongs to the small GTPase superfamily. Rho family. CDC42 subfamily.</text>
</comment>
<proteinExistence type="inferred from homology"/>
<comment type="subcellular location">
    <subcellularLocation>
        <location evidence="2">Cell membrane</location>
        <topology evidence="2">Lipid-anchor</topology>
        <orientation evidence="2">Cytoplasmic side</orientation>
    </subcellularLocation>
    <subcellularLocation>
        <location evidence="1">Midbody</location>
    </subcellularLocation>
</comment>
<evidence type="ECO:0000256" key="13">
    <source>
        <dbReference type="ARBA" id="ARBA00059483"/>
    </source>
</evidence>
<sequence length="643" mass="73197">MQKIIFSPTRYLYLIFSGCQAKQGHGVPAGLPPDAHRLYLFGMQTIKCVVVGDGAVGKTCLLISYTTNKFPSEYVPTVFDNYAVTVMIGGEPYTLGLFDTAGQEDYDRLRPLSYPQTDVFLVCFSVVSPSSFENVREKWVPEISHHCPRTPFLLVGTQVDLRDDSNTLEKLAKNKQRALSCESGEKLARELKAVKYVECSALTQRGLKNVFDEAILAALEPPDNKPKKRCMATLKCVAVGDQESQKTKLLISYMYFTSKSPSEFSPWVMDNCMVTVMIGRKPYNLGLWDTAWHKDYDRLRPLSYPLTDVFLVCFSIISPSSFENVREKWVPEISHFCPGIPFLLVGTQMELRDDRSTLEKLARTKEQPVTYERGVEMALELNAFKYMECSSLMKKSLDNVFEEAVRATLKLKRSRSCVLLSAEKTKLLVSYTSYMLDSPTEFIPMVFTDYAVTVMIGGVPYMLCLWDTAGQDDYTRLRPLSYPHTDVFLVCFSIVIPSTFENVREKWVPEISHFCPGIPFLLVGTQMEQRDDRSTLEKLARKKEQPVTYERGVEMARKLNAVKYMECTALIQKSVNEVFEEAAFTALKSKSSKLKKGCVLLCFQMRPIWVFLILPHPRSVDLEAYYSRRCPSSSLWVHEAKAQ</sequence>
<comment type="function">
    <text evidence="13">Plays a role in immunological synaptic F-actin density and architecture organization. Regulates actin reorganization in lymphocytes, possibly through the modulation of Rac1 activity. Required for the formation of membrane ruffles during macropinocytosis. Plays a role in cell migration and is required for the formation of cup-like structures during trans-endothelial migration of leukocytes. Binds phospholipids in an activation-dependent manner; thereby acting as an anchor for other proteins to the plasma membrane (PM). Plays a role in exocytosis of cytotoxic granules (CG) by lymphocytes/Component of the exocytosis machinery in natural killer (NK) and CD8+ T cells. Promotes the docking of cytotoxic granules (CG) to the plasma membrane through the interaction with UNC13D. Involved in the cytotoxic activity of lymphocytes/primary CD8+ T cells.</text>
</comment>
<evidence type="ECO:0000256" key="7">
    <source>
        <dbReference type="ARBA" id="ARBA00022741"/>
    </source>
</evidence>
<comment type="catalytic activity">
    <reaction evidence="12">
        <text>GTP + H2O = GDP + phosphate + H(+)</text>
        <dbReference type="Rhea" id="RHEA:19669"/>
        <dbReference type="ChEBI" id="CHEBI:15377"/>
        <dbReference type="ChEBI" id="CHEBI:15378"/>
        <dbReference type="ChEBI" id="CHEBI:37565"/>
        <dbReference type="ChEBI" id="CHEBI:43474"/>
        <dbReference type="ChEBI" id="CHEBI:58189"/>
        <dbReference type="EC" id="3.6.5.2"/>
    </reaction>
    <physiologicalReaction direction="left-to-right" evidence="12">
        <dbReference type="Rhea" id="RHEA:19670"/>
    </physiologicalReaction>
</comment>
<keyword evidence="10" id="KW-0449">Lipoprotein</keyword>
<dbReference type="GO" id="GO:0005737">
    <property type="term" value="C:cytoplasm"/>
    <property type="evidence" value="ECO:0007669"/>
    <property type="project" value="UniProtKB-ARBA"/>
</dbReference>
<evidence type="ECO:0000256" key="15">
    <source>
        <dbReference type="ARBA" id="ARBA00069400"/>
    </source>
</evidence>
<reference evidence="16" key="1">
    <citation type="submission" date="2021-05" db="EMBL/GenBank/DDBJ databases">
        <authorList>
            <person name="Tigano A."/>
        </authorList>
    </citation>
    <scope>NUCLEOTIDE SEQUENCE</scope>
</reference>
<dbReference type="InterPro" id="IPR005225">
    <property type="entry name" value="Small_GTP-bd"/>
</dbReference>
<dbReference type="EMBL" id="CAJRST010005557">
    <property type="protein sequence ID" value="CAG5888440.1"/>
    <property type="molecule type" value="Genomic_DNA"/>
</dbReference>
<dbReference type="PRINTS" id="PR00449">
    <property type="entry name" value="RASTRNSFRMNG"/>
</dbReference>
<evidence type="ECO:0000313" key="17">
    <source>
        <dbReference type="Proteomes" id="UP000677803"/>
    </source>
</evidence>
<keyword evidence="7" id="KW-0547">Nucleotide-binding</keyword>
<evidence type="ECO:0000256" key="1">
    <source>
        <dbReference type="ARBA" id="ARBA00004214"/>
    </source>
</evidence>
<comment type="subunit">
    <text evidence="14">Interacts with ARHGEF26. Interacts with ARHGEF16. Interacts with UNC13D; the interaction increases RhoG affinity to the membrane lipids, targets UNC13D to membrane lipids and facilitates cytotoxic granule (CG) docking to the plasma membrane.</text>
</comment>
<dbReference type="PROSITE" id="PS51421">
    <property type="entry name" value="RAS"/>
    <property type="match status" value="2"/>
</dbReference>
<dbReference type="Proteomes" id="UP000677803">
    <property type="component" value="Unassembled WGS sequence"/>
</dbReference>
<keyword evidence="6" id="KW-0488">Methylation</keyword>
<dbReference type="GO" id="GO:0003925">
    <property type="term" value="F:G protein activity"/>
    <property type="evidence" value="ECO:0007669"/>
    <property type="project" value="UniProtKB-EC"/>
</dbReference>
<dbReference type="NCBIfam" id="TIGR00231">
    <property type="entry name" value="small_GTP"/>
    <property type="match status" value="3"/>
</dbReference>
<evidence type="ECO:0000256" key="5">
    <source>
        <dbReference type="ARBA" id="ARBA00022475"/>
    </source>
</evidence>
<evidence type="ECO:0000256" key="11">
    <source>
        <dbReference type="ARBA" id="ARBA00023289"/>
    </source>
</evidence>
<keyword evidence="9" id="KW-0472">Membrane</keyword>
<dbReference type="GO" id="GO:0019901">
    <property type="term" value="F:protein kinase binding"/>
    <property type="evidence" value="ECO:0007669"/>
    <property type="project" value="UniProtKB-ARBA"/>
</dbReference>
<dbReference type="SUPFAM" id="SSF52540">
    <property type="entry name" value="P-loop containing nucleoside triphosphate hydrolases"/>
    <property type="match status" value="3"/>
</dbReference>